<name>A0A0F5JTB7_9BURK</name>
<comment type="caution">
    <text evidence="1">The sequence shown here is derived from an EMBL/GenBank/DDBJ whole genome shotgun (WGS) entry which is preliminary data.</text>
</comment>
<evidence type="ECO:0000313" key="1">
    <source>
        <dbReference type="EMBL" id="KKB60885.1"/>
    </source>
</evidence>
<gene>
    <name evidence="1" type="ORF">WM40_26575</name>
</gene>
<proteinExistence type="predicted"/>
<dbReference type="AlphaFoldDB" id="A0A0F5JTB7"/>
<protein>
    <submittedName>
        <fullName evidence="1">Uncharacterized protein</fullName>
    </submittedName>
</protein>
<keyword evidence="2" id="KW-1185">Reference proteome</keyword>
<dbReference type="PATRIC" id="fig|28092.6.peg.6279"/>
<dbReference type="Proteomes" id="UP000033618">
    <property type="component" value="Unassembled WGS sequence"/>
</dbReference>
<dbReference type="EMBL" id="LAQU01000141">
    <property type="protein sequence ID" value="KKB60885.1"/>
    <property type="molecule type" value="Genomic_DNA"/>
</dbReference>
<accession>A0A0F5JTB7</accession>
<organism evidence="1 2">
    <name type="scientific">Robbsia andropogonis</name>
    <dbReference type="NCBI Taxonomy" id="28092"/>
    <lineage>
        <taxon>Bacteria</taxon>
        <taxon>Pseudomonadati</taxon>
        <taxon>Pseudomonadota</taxon>
        <taxon>Betaproteobacteria</taxon>
        <taxon>Burkholderiales</taxon>
        <taxon>Burkholderiaceae</taxon>
        <taxon>Robbsia</taxon>
    </lineage>
</organism>
<evidence type="ECO:0000313" key="2">
    <source>
        <dbReference type="Proteomes" id="UP000033618"/>
    </source>
</evidence>
<sequence length="118" mass="13361">MPQTNTIKMLRNVRLIDISYIAREAGLRVPTALTPSVWMHTIEAMYRPIALADVQEAEENIWQTVRDVQDALRKFRGHTSLFRVILTTIDSQPLEAIVRLEVGANGETVLVISHPIDL</sequence>
<reference evidence="1 2" key="1">
    <citation type="submission" date="2015-03" db="EMBL/GenBank/DDBJ databases">
        <title>Draft Genome Sequence of Burkholderia andropogonis type strain ICMP2807, isolated from Sorghum bicolor.</title>
        <authorList>
            <person name="Lopes-Santos L."/>
            <person name="Castro D.B."/>
            <person name="Ottoboni L.M."/>
            <person name="Park D."/>
            <person name="Weirc B.S."/>
            <person name="Destefano S.A."/>
        </authorList>
    </citation>
    <scope>NUCLEOTIDE SEQUENCE [LARGE SCALE GENOMIC DNA]</scope>
    <source>
        <strain evidence="1 2">ICMP2807</strain>
    </source>
</reference>